<dbReference type="GO" id="GO:0016705">
    <property type="term" value="F:oxidoreductase activity, acting on paired donors, with incorporation or reduction of molecular oxygen"/>
    <property type="evidence" value="ECO:0007669"/>
    <property type="project" value="UniProtKB-ARBA"/>
</dbReference>
<evidence type="ECO:0000256" key="2">
    <source>
        <dbReference type="ARBA" id="ARBA00022723"/>
    </source>
</evidence>
<dbReference type="AlphaFoldDB" id="A0A5B2XDV3"/>
<proteinExistence type="predicted"/>
<evidence type="ECO:0000256" key="4">
    <source>
        <dbReference type="ARBA" id="ARBA00023014"/>
    </source>
</evidence>
<dbReference type="Pfam" id="PF00355">
    <property type="entry name" value="Rieske"/>
    <property type="match status" value="1"/>
</dbReference>
<evidence type="ECO:0000256" key="1">
    <source>
        <dbReference type="ARBA" id="ARBA00022714"/>
    </source>
</evidence>
<dbReference type="Proteomes" id="UP000323454">
    <property type="component" value="Unassembled WGS sequence"/>
</dbReference>
<dbReference type="PROSITE" id="PS51296">
    <property type="entry name" value="RIESKE"/>
    <property type="match status" value="1"/>
</dbReference>
<evidence type="ECO:0000259" key="5">
    <source>
        <dbReference type="PROSITE" id="PS51296"/>
    </source>
</evidence>
<comment type="caution">
    <text evidence="6">The sequence shown here is derived from an EMBL/GenBank/DDBJ whole genome shotgun (WGS) entry which is preliminary data.</text>
</comment>
<dbReference type="GO" id="GO:0046872">
    <property type="term" value="F:metal ion binding"/>
    <property type="evidence" value="ECO:0007669"/>
    <property type="project" value="UniProtKB-KW"/>
</dbReference>
<accession>A0A5B2XDV3</accession>
<sequence length="109" mass="12052">MTRMLRVELSWPEQNTVHVGDDLYFVLAREGTVHLIASTCAHRGGPLHLGEVQEGRLRCPWHGNSFKVDRLCVRGASVVQRGSQVIAYVPAKESAQDEPVVAHALVLAR</sequence>
<name>A0A5B2XDV3_9PSEU</name>
<keyword evidence="1" id="KW-0001">2Fe-2S</keyword>
<dbReference type="InterPro" id="IPR036922">
    <property type="entry name" value="Rieske_2Fe-2S_sf"/>
</dbReference>
<organism evidence="6 7">
    <name type="scientific">Solihabitans fulvus</name>
    <dbReference type="NCBI Taxonomy" id="1892852"/>
    <lineage>
        <taxon>Bacteria</taxon>
        <taxon>Bacillati</taxon>
        <taxon>Actinomycetota</taxon>
        <taxon>Actinomycetes</taxon>
        <taxon>Pseudonocardiales</taxon>
        <taxon>Pseudonocardiaceae</taxon>
        <taxon>Solihabitans</taxon>
    </lineage>
</organism>
<reference evidence="6 7" key="2">
    <citation type="submission" date="2019-09" db="EMBL/GenBank/DDBJ databases">
        <authorList>
            <person name="Jin C."/>
        </authorList>
    </citation>
    <scope>NUCLEOTIDE SEQUENCE [LARGE SCALE GENOMIC DNA]</scope>
    <source>
        <strain evidence="6 7">AN110305</strain>
    </source>
</reference>
<evidence type="ECO:0000313" key="6">
    <source>
        <dbReference type="EMBL" id="KAA2261406.1"/>
    </source>
</evidence>
<keyword evidence="4" id="KW-0411">Iron-sulfur</keyword>
<dbReference type="EMBL" id="VUOB01000028">
    <property type="protein sequence ID" value="KAA2261406.1"/>
    <property type="molecule type" value="Genomic_DNA"/>
</dbReference>
<dbReference type="GO" id="GO:0004497">
    <property type="term" value="F:monooxygenase activity"/>
    <property type="evidence" value="ECO:0007669"/>
    <property type="project" value="UniProtKB-ARBA"/>
</dbReference>
<dbReference type="SUPFAM" id="SSF50022">
    <property type="entry name" value="ISP domain"/>
    <property type="match status" value="1"/>
</dbReference>
<protein>
    <submittedName>
        <fullName evidence="6">Rieske 2Fe-2S domain-containing protein</fullName>
    </submittedName>
</protein>
<keyword evidence="7" id="KW-1185">Reference proteome</keyword>
<dbReference type="InterPro" id="IPR017941">
    <property type="entry name" value="Rieske_2Fe-2S"/>
</dbReference>
<feature type="domain" description="Rieske" evidence="5">
    <location>
        <begin position="4"/>
        <end position="87"/>
    </location>
</feature>
<dbReference type="GO" id="GO:0051537">
    <property type="term" value="F:2 iron, 2 sulfur cluster binding"/>
    <property type="evidence" value="ECO:0007669"/>
    <property type="project" value="UniProtKB-KW"/>
</dbReference>
<keyword evidence="3" id="KW-0408">Iron</keyword>
<evidence type="ECO:0000256" key="3">
    <source>
        <dbReference type="ARBA" id="ARBA00023004"/>
    </source>
</evidence>
<gene>
    <name evidence="6" type="ORF">F0L68_16560</name>
</gene>
<keyword evidence="2" id="KW-0479">Metal-binding</keyword>
<dbReference type="RefSeq" id="WP_149850484.1">
    <property type="nucleotide sequence ID" value="NZ_VUOB01000028.1"/>
</dbReference>
<evidence type="ECO:0000313" key="7">
    <source>
        <dbReference type="Proteomes" id="UP000323454"/>
    </source>
</evidence>
<dbReference type="OrthoDB" id="9767869at2"/>
<dbReference type="Gene3D" id="2.102.10.10">
    <property type="entry name" value="Rieske [2Fe-2S] iron-sulphur domain"/>
    <property type="match status" value="1"/>
</dbReference>
<reference evidence="6 7" key="1">
    <citation type="submission" date="2019-09" db="EMBL/GenBank/DDBJ databases">
        <title>Goodfellowia gen. nov., a new genus of the Pseudonocardineae related to Actinoalloteichus, containing Goodfellowia coeruleoviolacea gen. nov., comb. nov. gen. nov., comb. nov.</title>
        <authorList>
            <person name="Labeda D."/>
        </authorList>
    </citation>
    <scope>NUCLEOTIDE SEQUENCE [LARGE SCALE GENOMIC DNA]</scope>
    <source>
        <strain evidence="6 7">AN110305</strain>
    </source>
</reference>